<dbReference type="Gene3D" id="3.40.1620.10">
    <property type="entry name" value="YefM-like domain"/>
    <property type="match status" value="1"/>
</dbReference>
<dbReference type="SUPFAM" id="SSF143120">
    <property type="entry name" value="YefM-like"/>
    <property type="match status" value="1"/>
</dbReference>
<dbReference type="InterPro" id="IPR036165">
    <property type="entry name" value="YefM-like_sf"/>
</dbReference>
<accession>A0A852V3M8</accession>
<proteinExistence type="inferred from homology"/>
<protein>
    <recommendedName>
        <fullName evidence="2">Antitoxin</fullName>
    </recommendedName>
</protein>
<evidence type="ECO:0000256" key="2">
    <source>
        <dbReference type="RuleBase" id="RU362080"/>
    </source>
</evidence>
<comment type="caution">
    <text evidence="3">The sequence shown here is derived from an EMBL/GenBank/DDBJ whole genome shotgun (WGS) entry which is preliminary data.</text>
</comment>
<evidence type="ECO:0000256" key="1">
    <source>
        <dbReference type="ARBA" id="ARBA00009981"/>
    </source>
</evidence>
<dbReference type="EMBL" id="JACCCO010000003">
    <property type="protein sequence ID" value="NYF44427.1"/>
    <property type="molecule type" value="Genomic_DNA"/>
</dbReference>
<evidence type="ECO:0000313" key="3">
    <source>
        <dbReference type="EMBL" id="NYF44427.1"/>
    </source>
</evidence>
<name>A0A852V3M8_9ACTN</name>
<dbReference type="RefSeq" id="WP_179828530.1">
    <property type="nucleotide sequence ID" value="NZ_JACCCO010000003.1"/>
</dbReference>
<dbReference type="InterPro" id="IPR006442">
    <property type="entry name" value="Antitoxin_Phd/YefM"/>
</dbReference>
<dbReference type="Proteomes" id="UP000576393">
    <property type="component" value="Unassembled WGS sequence"/>
</dbReference>
<sequence>MSVRELRDQLGRRIDVAHFTGEPTIVERHGEPRAVVVSYAWWMEQQDQEGQGTLVP</sequence>
<evidence type="ECO:0000313" key="4">
    <source>
        <dbReference type="Proteomes" id="UP000576393"/>
    </source>
</evidence>
<comment type="similarity">
    <text evidence="1 2">Belongs to the phD/YefM antitoxin family.</text>
</comment>
<reference evidence="3 4" key="1">
    <citation type="submission" date="2020-07" db="EMBL/GenBank/DDBJ databases">
        <title>Sequencing the genomes of 1000 actinobacteria strains.</title>
        <authorList>
            <person name="Klenk H.-P."/>
        </authorList>
    </citation>
    <scope>NUCLEOTIDE SEQUENCE [LARGE SCALE GENOMIC DNA]</scope>
    <source>
        <strain evidence="3 4">DSM 45763</strain>
    </source>
</reference>
<keyword evidence="4" id="KW-1185">Reference proteome</keyword>
<dbReference type="AlphaFoldDB" id="A0A852V3M8"/>
<organism evidence="3 4">
    <name type="scientific">Streptosporangium sandarakinum</name>
    <dbReference type="NCBI Taxonomy" id="1260955"/>
    <lineage>
        <taxon>Bacteria</taxon>
        <taxon>Bacillati</taxon>
        <taxon>Actinomycetota</taxon>
        <taxon>Actinomycetes</taxon>
        <taxon>Streptosporangiales</taxon>
        <taxon>Streptosporangiaceae</taxon>
        <taxon>Streptosporangium</taxon>
    </lineage>
</organism>
<comment type="function">
    <text evidence="2">Antitoxin component of a type II toxin-antitoxin (TA) system.</text>
</comment>
<gene>
    <name evidence="3" type="ORF">HDA43_006654</name>
</gene>
<dbReference type="Pfam" id="PF02604">
    <property type="entry name" value="PhdYeFM_antitox"/>
    <property type="match status" value="1"/>
</dbReference>